<evidence type="ECO:0000313" key="3">
    <source>
        <dbReference type="Proteomes" id="UP000703295"/>
    </source>
</evidence>
<name>A0ABS2ESD3_9BACE</name>
<dbReference type="InterPro" id="IPR043781">
    <property type="entry name" value="DUF5723"/>
</dbReference>
<feature type="domain" description="DUF5723" evidence="1">
    <location>
        <begin position="44"/>
        <end position="441"/>
    </location>
</feature>
<evidence type="ECO:0000259" key="1">
    <source>
        <dbReference type="Pfam" id="PF18990"/>
    </source>
</evidence>
<proteinExistence type="predicted"/>
<dbReference type="Pfam" id="PF18990">
    <property type="entry name" value="DUF5723"/>
    <property type="match status" value="1"/>
</dbReference>
<dbReference type="RefSeq" id="WP_204474209.1">
    <property type="nucleotide sequence ID" value="NZ_JACJJW010000003.1"/>
</dbReference>
<keyword evidence="3" id="KW-1185">Reference proteome</keyword>
<organism evidence="2 3">
    <name type="scientific">Bacteroides mediterraneensis</name>
    <dbReference type="NCBI Taxonomy" id="1841856"/>
    <lineage>
        <taxon>Bacteria</taxon>
        <taxon>Pseudomonadati</taxon>
        <taxon>Bacteroidota</taxon>
        <taxon>Bacteroidia</taxon>
        <taxon>Bacteroidales</taxon>
        <taxon>Bacteroidaceae</taxon>
        <taxon>Bacteroides</taxon>
    </lineage>
</organism>
<dbReference type="Gene3D" id="2.40.160.60">
    <property type="entry name" value="Outer membrane protein transport protein (OMPP1/FadL/TodX)"/>
    <property type="match status" value="1"/>
</dbReference>
<sequence length="472" mass="51522">MKNLGCKGLLLLGGMLVWGGALQAQYLRSSYFMEGTSARLQLNPGLQPTKGYFNIPVLGSFNMSASSNVLGMSDIIDLVGSGSELYSNGQLFDRLKDDNRFNINLNTDILSFGWYSGKGFWSVNAGLRADFGVALAKDMFSMMRTMNGFSLEDIAGTSQSYNMSNQTLNMKMYAEVGLGYSRRITEKLTVGARVKILLGLARAEMNVNKFNVNMEVPELNRYGSTSRGELEPENWYGTHYDYAADGNVITTLKGGGMTFDRDGRIDDFDFDGGDLGIAGSGFGIDLGASYKVWDNLTVSASILDLGFLKWKESETTVATVTGGDDVTIDATNYDRYIGGDFLSFERFDFKEGSPDKVKTKTRLYSTLLLAGEYGLLNNKVSVGAMYTARFAQPKTLNELTFLATVRPKNWLNAAISYSPIQAGGKSFGLAVKLGSLFVGTDYMFFGSNSRAVNVFLGISFPLGGGQKPFSEL</sequence>
<dbReference type="Proteomes" id="UP000703295">
    <property type="component" value="Unassembled WGS sequence"/>
</dbReference>
<protein>
    <recommendedName>
        <fullName evidence="1">DUF5723 domain-containing protein</fullName>
    </recommendedName>
</protein>
<accession>A0ABS2ESD3</accession>
<comment type="caution">
    <text evidence="2">The sequence shown here is derived from an EMBL/GenBank/DDBJ whole genome shotgun (WGS) entry which is preliminary data.</text>
</comment>
<reference evidence="2 3" key="1">
    <citation type="journal article" date="2021" name="Sci. Rep.">
        <title>The distribution of antibiotic resistance genes in chicken gut microbiota commensals.</title>
        <authorList>
            <person name="Juricova H."/>
            <person name="Matiasovicova J."/>
            <person name="Kubasova T."/>
            <person name="Cejkova D."/>
            <person name="Rychlik I."/>
        </authorList>
    </citation>
    <scope>NUCLEOTIDE SEQUENCE [LARGE SCALE GENOMIC DNA]</scope>
    <source>
        <strain evidence="2 3">An801</strain>
    </source>
</reference>
<dbReference type="EMBL" id="JACJJW010000003">
    <property type="protein sequence ID" value="MBM6757466.1"/>
    <property type="molecule type" value="Genomic_DNA"/>
</dbReference>
<evidence type="ECO:0000313" key="2">
    <source>
        <dbReference type="EMBL" id="MBM6757466.1"/>
    </source>
</evidence>
<gene>
    <name evidence="2" type="ORF">H6A31_01945</name>
</gene>